<dbReference type="InterPro" id="IPR048279">
    <property type="entry name" value="MdtK-like"/>
</dbReference>
<evidence type="ECO:0000256" key="6">
    <source>
        <dbReference type="ARBA" id="ARBA00022989"/>
    </source>
</evidence>
<sequence>MEKPSLWRSIVQSLRGEEHDYTAESLNRAVFLLSVPMVLEMFMESLFAITDIFWVSHLGKNAVAVVGITESVMSLVYAVAIGMCFAASAIVSRRIGEKDPERASQAAGQIVVLGTLVASGMGVVLGYFGEDILRLMSQSDAVVEMGTPFIRIMLGGNITVFMIFLINAIFRGAGDAVIAMRTLILANVINMALGPCFVFGWGPFPEMGVTGAAVATNIGRGIGVLYQLWHLLGHHSRIHVHLYHLRPAREVLHTILSTSKNGIAQLLISTTSWVGLYKILAMFHEAALAGYTIALRLIMFMLLPAWGIANAGSTLVGQNLGAERPDRAEAAVWIAVKWNTIFLGVIGVLYVAFAHPLAAIFTAEPDVLHEATRSLWIVSLAFPFYAAGMCFEGAFNGSGDTWTPTRLNFFCFWLGQIPLAYVLAVTLKLGALGVYISVPLSFGVLTLWSAVLFRKGKWKEKKV</sequence>
<evidence type="ECO:0000256" key="3">
    <source>
        <dbReference type="ARBA" id="ARBA00022449"/>
    </source>
</evidence>
<dbReference type="GO" id="GO:0005886">
    <property type="term" value="C:plasma membrane"/>
    <property type="evidence" value="ECO:0007669"/>
    <property type="project" value="UniProtKB-SubCell"/>
</dbReference>
<proteinExistence type="predicted"/>
<feature type="transmembrane region" description="Helical" evidence="10">
    <location>
        <begin position="432"/>
        <end position="453"/>
    </location>
</feature>
<dbReference type="InterPro" id="IPR050222">
    <property type="entry name" value="MATE_MdtK"/>
</dbReference>
<feature type="transmembrane region" description="Helical" evidence="10">
    <location>
        <begin position="149"/>
        <end position="170"/>
    </location>
</feature>
<evidence type="ECO:0000256" key="9">
    <source>
        <dbReference type="ARBA" id="ARBA00031636"/>
    </source>
</evidence>
<name>A0A366HB77_9BACT</name>
<evidence type="ECO:0000256" key="7">
    <source>
        <dbReference type="ARBA" id="ARBA00023065"/>
    </source>
</evidence>
<evidence type="ECO:0000313" key="12">
    <source>
        <dbReference type="Proteomes" id="UP000253426"/>
    </source>
</evidence>
<evidence type="ECO:0000256" key="5">
    <source>
        <dbReference type="ARBA" id="ARBA00022692"/>
    </source>
</evidence>
<feature type="transmembrane region" description="Helical" evidence="10">
    <location>
        <begin position="29"/>
        <end position="55"/>
    </location>
</feature>
<feature type="transmembrane region" description="Helical" evidence="10">
    <location>
        <begin position="330"/>
        <end position="354"/>
    </location>
</feature>
<dbReference type="PIRSF" id="PIRSF006603">
    <property type="entry name" value="DinF"/>
    <property type="match status" value="1"/>
</dbReference>
<keyword evidence="12" id="KW-1185">Reference proteome</keyword>
<dbReference type="EMBL" id="QNRR01000009">
    <property type="protein sequence ID" value="RBP39611.1"/>
    <property type="molecule type" value="Genomic_DNA"/>
</dbReference>
<dbReference type="AlphaFoldDB" id="A0A366HB77"/>
<organism evidence="11 12">
    <name type="scientific">Roseimicrobium gellanilyticum</name>
    <dbReference type="NCBI Taxonomy" id="748857"/>
    <lineage>
        <taxon>Bacteria</taxon>
        <taxon>Pseudomonadati</taxon>
        <taxon>Verrucomicrobiota</taxon>
        <taxon>Verrucomicrobiia</taxon>
        <taxon>Verrucomicrobiales</taxon>
        <taxon>Verrucomicrobiaceae</taxon>
        <taxon>Roseimicrobium</taxon>
    </lineage>
</organism>
<keyword evidence="5 10" id="KW-0812">Transmembrane</keyword>
<keyword evidence="8 10" id="KW-0472">Membrane</keyword>
<gene>
    <name evidence="11" type="ORF">DES53_10938</name>
</gene>
<dbReference type="CDD" id="cd13139">
    <property type="entry name" value="MATE_like_14"/>
    <property type="match status" value="1"/>
</dbReference>
<evidence type="ECO:0000256" key="2">
    <source>
        <dbReference type="ARBA" id="ARBA00022448"/>
    </source>
</evidence>
<feature type="transmembrane region" description="Helical" evidence="10">
    <location>
        <begin position="407"/>
        <end position="426"/>
    </location>
</feature>
<dbReference type="GO" id="GO:0042910">
    <property type="term" value="F:xenobiotic transmembrane transporter activity"/>
    <property type="evidence" value="ECO:0007669"/>
    <property type="project" value="InterPro"/>
</dbReference>
<dbReference type="Proteomes" id="UP000253426">
    <property type="component" value="Unassembled WGS sequence"/>
</dbReference>
<evidence type="ECO:0000256" key="4">
    <source>
        <dbReference type="ARBA" id="ARBA00022475"/>
    </source>
</evidence>
<evidence type="ECO:0000313" key="11">
    <source>
        <dbReference type="EMBL" id="RBP39611.1"/>
    </source>
</evidence>
<keyword evidence="4" id="KW-1003">Cell membrane</keyword>
<keyword evidence="7" id="KW-0406">Ion transport</keyword>
<dbReference type="Pfam" id="PF01554">
    <property type="entry name" value="MatE"/>
    <property type="match status" value="2"/>
</dbReference>
<dbReference type="GO" id="GO:0006811">
    <property type="term" value="P:monoatomic ion transport"/>
    <property type="evidence" value="ECO:0007669"/>
    <property type="project" value="UniProtKB-KW"/>
</dbReference>
<comment type="caution">
    <text evidence="11">The sequence shown here is derived from an EMBL/GenBank/DDBJ whole genome shotgun (WGS) entry which is preliminary data.</text>
</comment>
<comment type="subcellular location">
    <subcellularLocation>
        <location evidence="1">Cell membrane</location>
        <topology evidence="1">Multi-pass membrane protein</topology>
    </subcellularLocation>
</comment>
<dbReference type="GO" id="GO:0015297">
    <property type="term" value="F:antiporter activity"/>
    <property type="evidence" value="ECO:0007669"/>
    <property type="project" value="UniProtKB-KW"/>
</dbReference>
<dbReference type="InterPro" id="IPR002528">
    <property type="entry name" value="MATE_fam"/>
</dbReference>
<dbReference type="PANTHER" id="PTHR43298">
    <property type="entry name" value="MULTIDRUG RESISTANCE PROTEIN NORM-RELATED"/>
    <property type="match status" value="1"/>
</dbReference>
<keyword evidence="2" id="KW-0813">Transport</keyword>
<dbReference type="NCBIfam" id="TIGR00797">
    <property type="entry name" value="matE"/>
    <property type="match status" value="1"/>
</dbReference>
<protein>
    <recommendedName>
        <fullName evidence="9">Multidrug-efflux transporter</fullName>
    </recommendedName>
</protein>
<dbReference type="PANTHER" id="PTHR43298:SF2">
    <property type="entry name" value="FMN_FAD EXPORTER YEEO-RELATED"/>
    <property type="match status" value="1"/>
</dbReference>
<dbReference type="RefSeq" id="WP_113960512.1">
    <property type="nucleotide sequence ID" value="NZ_QNRR01000009.1"/>
</dbReference>
<feature type="transmembrane region" description="Helical" evidence="10">
    <location>
        <begin position="374"/>
        <end position="395"/>
    </location>
</feature>
<feature type="transmembrane region" description="Helical" evidence="10">
    <location>
        <begin position="289"/>
        <end position="309"/>
    </location>
</feature>
<keyword evidence="6 10" id="KW-1133">Transmembrane helix</keyword>
<reference evidence="11 12" key="1">
    <citation type="submission" date="2018-06" db="EMBL/GenBank/DDBJ databases">
        <title>Genomic Encyclopedia of Type Strains, Phase IV (KMG-IV): sequencing the most valuable type-strain genomes for metagenomic binning, comparative biology and taxonomic classification.</title>
        <authorList>
            <person name="Goeker M."/>
        </authorList>
    </citation>
    <scope>NUCLEOTIDE SEQUENCE [LARGE SCALE GENOMIC DNA]</scope>
    <source>
        <strain evidence="11 12">DSM 25532</strain>
    </source>
</reference>
<keyword evidence="3" id="KW-0050">Antiport</keyword>
<feature type="transmembrane region" description="Helical" evidence="10">
    <location>
        <begin position="182"/>
        <end position="201"/>
    </location>
</feature>
<evidence type="ECO:0000256" key="10">
    <source>
        <dbReference type="SAM" id="Phobius"/>
    </source>
</evidence>
<dbReference type="OrthoDB" id="9776324at2"/>
<feature type="transmembrane region" description="Helical" evidence="10">
    <location>
        <begin position="107"/>
        <end position="129"/>
    </location>
</feature>
<evidence type="ECO:0000256" key="8">
    <source>
        <dbReference type="ARBA" id="ARBA00023136"/>
    </source>
</evidence>
<accession>A0A366HB77</accession>
<evidence type="ECO:0000256" key="1">
    <source>
        <dbReference type="ARBA" id="ARBA00004651"/>
    </source>
</evidence>